<evidence type="ECO:0000313" key="10">
    <source>
        <dbReference type="EMBL" id="CAK1603990.1"/>
    </source>
</evidence>
<evidence type="ECO:0000259" key="9">
    <source>
        <dbReference type="PROSITE" id="PS51384"/>
    </source>
</evidence>
<dbReference type="InterPro" id="IPR017938">
    <property type="entry name" value="Riboflavin_synthase-like_b-brl"/>
</dbReference>
<keyword evidence="3 7" id="KW-0285">Flavoprotein</keyword>
<dbReference type="SUPFAM" id="SSF63380">
    <property type="entry name" value="Riboflavin synthase domain-like"/>
    <property type="match status" value="1"/>
</dbReference>
<evidence type="ECO:0000256" key="8">
    <source>
        <dbReference type="RuleBase" id="RU361226"/>
    </source>
</evidence>
<evidence type="ECO:0000256" key="6">
    <source>
        <dbReference type="ARBA" id="ARBA00023027"/>
    </source>
</evidence>
<evidence type="ECO:0000256" key="1">
    <source>
        <dbReference type="ARBA" id="ARBA00001974"/>
    </source>
</evidence>
<evidence type="ECO:0000256" key="5">
    <source>
        <dbReference type="ARBA" id="ARBA00023002"/>
    </source>
</evidence>
<accession>A0AAV1MA19</accession>
<proteinExistence type="inferred from homology"/>
<dbReference type="InterPro" id="IPR017927">
    <property type="entry name" value="FAD-bd_FR_type"/>
</dbReference>
<dbReference type="InterPro" id="IPR001834">
    <property type="entry name" value="CBR-like"/>
</dbReference>
<dbReference type="EC" id="1.6.2.2" evidence="8"/>
<name>A0AAV1MA19_9NEOP</name>
<dbReference type="EMBL" id="CAVLGL010000159">
    <property type="protein sequence ID" value="CAK1603990.1"/>
    <property type="molecule type" value="Genomic_DNA"/>
</dbReference>
<evidence type="ECO:0000313" key="11">
    <source>
        <dbReference type="Proteomes" id="UP001314205"/>
    </source>
</evidence>
<feature type="binding site" evidence="7">
    <location>
        <position position="136"/>
    </location>
    <ligand>
        <name>FAD</name>
        <dbReference type="ChEBI" id="CHEBI:57692"/>
    </ligand>
</feature>
<dbReference type="Gene3D" id="3.40.50.80">
    <property type="entry name" value="Nucleotide-binding domain of ferredoxin-NADP reductase (FNR) module"/>
    <property type="match status" value="1"/>
</dbReference>
<dbReference type="CDD" id="cd06183">
    <property type="entry name" value="cyt_b5_reduct_like"/>
    <property type="match status" value="1"/>
</dbReference>
<dbReference type="PRINTS" id="PR00406">
    <property type="entry name" value="CYTB5RDTASE"/>
</dbReference>
<dbReference type="PROSITE" id="PS51384">
    <property type="entry name" value="FAD_FR"/>
    <property type="match status" value="1"/>
</dbReference>
<evidence type="ECO:0000256" key="3">
    <source>
        <dbReference type="ARBA" id="ARBA00022630"/>
    </source>
</evidence>
<comment type="catalytic activity">
    <reaction evidence="8">
        <text>2 Fe(III)-[cytochrome b5] + NADH = 2 Fe(II)-[cytochrome b5] + NAD(+) + H(+)</text>
        <dbReference type="Rhea" id="RHEA:46680"/>
        <dbReference type="Rhea" id="RHEA-COMP:10438"/>
        <dbReference type="Rhea" id="RHEA-COMP:10439"/>
        <dbReference type="ChEBI" id="CHEBI:15378"/>
        <dbReference type="ChEBI" id="CHEBI:29033"/>
        <dbReference type="ChEBI" id="CHEBI:29034"/>
        <dbReference type="ChEBI" id="CHEBI:57540"/>
        <dbReference type="ChEBI" id="CHEBI:57945"/>
        <dbReference type="EC" id="1.6.2.2"/>
    </reaction>
</comment>
<organism evidence="10 11">
    <name type="scientific">Parnassius mnemosyne</name>
    <name type="common">clouded apollo</name>
    <dbReference type="NCBI Taxonomy" id="213953"/>
    <lineage>
        <taxon>Eukaryota</taxon>
        <taxon>Metazoa</taxon>
        <taxon>Ecdysozoa</taxon>
        <taxon>Arthropoda</taxon>
        <taxon>Hexapoda</taxon>
        <taxon>Insecta</taxon>
        <taxon>Pterygota</taxon>
        <taxon>Neoptera</taxon>
        <taxon>Endopterygota</taxon>
        <taxon>Lepidoptera</taxon>
        <taxon>Glossata</taxon>
        <taxon>Ditrysia</taxon>
        <taxon>Papilionoidea</taxon>
        <taxon>Papilionidae</taxon>
        <taxon>Parnassiinae</taxon>
        <taxon>Parnassini</taxon>
        <taxon>Parnassius</taxon>
        <taxon>Driopa</taxon>
    </lineage>
</organism>
<evidence type="ECO:0000256" key="7">
    <source>
        <dbReference type="PIRSR" id="PIRSR601834-1"/>
    </source>
</evidence>
<feature type="domain" description="FAD-binding FR-type" evidence="9">
    <location>
        <begin position="52"/>
        <end position="161"/>
    </location>
</feature>
<dbReference type="Pfam" id="PF00175">
    <property type="entry name" value="NAD_binding_1"/>
    <property type="match status" value="1"/>
</dbReference>
<reference evidence="10 11" key="1">
    <citation type="submission" date="2023-11" db="EMBL/GenBank/DDBJ databases">
        <authorList>
            <person name="Hedman E."/>
            <person name="Englund M."/>
            <person name="Stromberg M."/>
            <person name="Nyberg Akerstrom W."/>
            <person name="Nylinder S."/>
            <person name="Jareborg N."/>
            <person name="Kallberg Y."/>
            <person name="Kronander E."/>
        </authorList>
    </citation>
    <scope>NUCLEOTIDE SEQUENCE [LARGE SCALE GENOMIC DNA]</scope>
</reference>
<comment type="cofactor">
    <cofactor evidence="1 7 8">
        <name>FAD</name>
        <dbReference type="ChEBI" id="CHEBI:57692"/>
    </cofactor>
</comment>
<feature type="binding site" evidence="7">
    <location>
        <position position="127"/>
    </location>
    <ligand>
        <name>FAD</name>
        <dbReference type="ChEBI" id="CHEBI:57692"/>
    </ligand>
</feature>
<sequence length="296" mass="34851">MKQPEEPNKEDCCNSGCSPCIFEVYEKQLRLYKNFQECGEILDQKENGISQLEYTTFTVINVNSLCDFHKIITFKKLNKEKNEIQKIWWNPGDHFLLKYCFDTGSCTRAYTPIKMTPHSQEFDFSIIVKQYHTGLVSKYLHSLKEGDQTLWRGPFGSYEIIPNKYTRLIMLAQGTGITPFISIIDKILNNEDDFTKIVLFYCCSSEDKILLRNELYTYKSFWNFTYKIFLNSLSKNGAHKYHEPVHNQKLKYDDLLVLKPFTINDQFLLCGSKLFINEYKCFLQNENVLHENIVSF</sequence>
<dbReference type="InterPro" id="IPR008333">
    <property type="entry name" value="Cbr1-like_FAD-bd_dom"/>
</dbReference>
<feature type="binding site" evidence="7">
    <location>
        <position position="108"/>
    </location>
    <ligand>
        <name>FAD</name>
        <dbReference type="ChEBI" id="CHEBI:57692"/>
    </ligand>
</feature>
<dbReference type="Proteomes" id="UP001314205">
    <property type="component" value="Unassembled WGS sequence"/>
</dbReference>
<evidence type="ECO:0000256" key="2">
    <source>
        <dbReference type="ARBA" id="ARBA00006105"/>
    </source>
</evidence>
<dbReference type="InterPro" id="IPR001433">
    <property type="entry name" value="OxRdtase_FAD/NAD-bd"/>
</dbReference>
<dbReference type="Pfam" id="PF09791">
    <property type="entry name" value="Oxidored-like"/>
    <property type="match status" value="1"/>
</dbReference>
<dbReference type="GO" id="GO:0090524">
    <property type="term" value="F:cytochrome-b5 reductase activity, acting on NADH"/>
    <property type="evidence" value="ECO:0007669"/>
    <property type="project" value="UniProtKB-EC"/>
</dbReference>
<protein>
    <recommendedName>
        <fullName evidence="8">NADH-cytochrome b5 reductase</fullName>
        <ecNumber evidence="8">1.6.2.2</ecNumber>
    </recommendedName>
</protein>
<gene>
    <name evidence="10" type="ORF">PARMNEM_LOCUS22277</name>
</gene>
<dbReference type="InterPro" id="IPR019180">
    <property type="entry name" value="Oxidoreductase-like_N"/>
</dbReference>
<keyword evidence="11" id="KW-1185">Reference proteome</keyword>
<feature type="binding site" evidence="7">
    <location>
        <position position="129"/>
    </location>
    <ligand>
        <name>FAD</name>
        <dbReference type="ChEBI" id="CHEBI:57692"/>
    </ligand>
</feature>
<dbReference type="SUPFAM" id="SSF52343">
    <property type="entry name" value="Ferredoxin reductase-like, C-terminal NADP-linked domain"/>
    <property type="match status" value="1"/>
</dbReference>
<dbReference type="PRINTS" id="PR00371">
    <property type="entry name" value="FPNCR"/>
</dbReference>
<dbReference type="Pfam" id="PF00970">
    <property type="entry name" value="FAD_binding_6"/>
    <property type="match status" value="1"/>
</dbReference>
<feature type="binding site" evidence="7">
    <location>
        <position position="178"/>
    </location>
    <ligand>
        <name>FAD</name>
        <dbReference type="ChEBI" id="CHEBI:57692"/>
    </ligand>
</feature>
<feature type="binding site" evidence="7">
    <location>
        <position position="137"/>
    </location>
    <ligand>
        <name>FAD</name>
        <dbReference type="ChEBI" id="CHEBI:57692"/>
    </ligand>
</feature>
<comment type="similarity">
    <text evidence="2 8">Belongs to the flavoprotein pyridine nucleotide cytochrome reductase family.</text>
</comment>
<keyword evidence="5 8" id="KW-0560">Oxidoreductase</keyword>
<dbReference type="InterPro" id="IPR001709">
    <property type="entry name" value="Flavoprot_Pyr_Nucl_cyt_Rdtase"/>
</dbReference>
<feature type="binding site" evidence="7">
    <location>
        <position position="110"/>
    </location>
    <ligand>
        <name>FAD</name>
        <dbReference type="ChEBI" id="CHEBI:57692"/>
    </ligand>
</feature>
<keyword evidence="4 7" id="KW-0274">FAD</keyword>
<dbReference type="PANTHER" id="PTHR19370">
    <property type="entry name" value="NADH-CYTOCHROME B5 REDUCTASE"/>
    <property type="match status" value="1"/>
</dbReference>
<dbReference type="Gene3D" id="2.40.30.10">
    <property type="entry name" value="Translation factors"/>
    <property type="match status" value="1"/>
</dbReference>
<dbReference type="AlphaFoldDB" id="A0AAV1MA19"/>
<evidence type="ECO:0000256" key="4">
    <source>
        <dbReference type="ARBA" id="ARBA00022827"/>
    </source>
</evidence>
<keyword evidence="6 8" id="KW-0520">NAD</keyword>
<dbReference type="PANTHER" id="PTHR19370:SF184">
    <property type="entry name" value="NADH-CYTOCHROME B5 REDUCTASE-LIKE"/>
    <property type="match status" value="1"/>
</dbReference>
<dbReference type="InterPro" id="IPR039261">
    <property type="entry name" value="FNR_nucleotide-bd"/>
</dbReference>
<comment type="caution">
    <text evidence="10">The sequence shown here is derived from an EMBL/GenBank/DDBJ whole genome shotgun (WGS) entry which is preliminary data.</text>
</comment>